<comment type="caution">
    <text evidence="2">The sequence shown here is derived from an EMBL/GenBank/DDBJ whole genome shotgun (WGS) entry which is preliminary data.</text>
</comment>
<organism evidence="2 3">
    <name type="scientific">Paramecium octaurelia</name>
    <dbReference type="NCBI Taxonomy" id="43137"/>
    <lineage>
        <taxon>Eukaryota</taxon>
        <taxon>Sar</taxon>
        <taxon>Alveolata</taxon>
        <taxon>Ciliophora</taxon>
        <taxon>Intramacronucleata</taxon>
        <taxon>Oligohymenophorea</taxon>
        <taxon>Peniculida</taxon>
        <taxon>Parameciidae</taxon>
        <taxon>Paramecium</taxon>
    </lineage>
</organism>
<gene>
    <name evidence="2" type="ORF">POCTA_138.1.T0120285</name>
</gene>
<evidence type="ECO:0000313" key="2">
    <source>
        <dbReference type="EMBL" id="CAD8141186.1"/>
    </source>
</evidence>
<feature type="compositionally biased region" description="Polar residues" evidence="1">
    <location>
        <begin position="24"/>
        <end position="35"/>
    </location>
</feature>
<dbReference type="OMA" id="QIKHAQK"/>
<keyword evidence="3" id="KW-1185">Reference proteome</keyword>
<proteinExistence type="predicted"/>
<dbReference type="Proteomes" id="UP000683925">
    <property type="component" value="Unassembled WGS sequence"/>
</dbReference>
<evidence type="ECO:0000256" key="1">
    <source>
        <dbReference type="SAM" id="MobiDB-lite"/>
    </source>
</evidence>
<name>A0A8S1SP52_PAROT</name>
<dbReference type="AlphaFoldDB" id="A0A8S1SP52"/>
<reference evidence="2" key="1">
    <citation type="submission" date="2021-01" db="EMBL/GenBank/DDBJ databases">
        <authorList>
            <consortium name="Genoscope - CEA"/>
            <person name="William W."/>
        </authorList>
    </citation>
    <scope>NUCLEOTIDE SEQUENCE</scope>
</reference>
<protein>
    <submittedName>
        <fullName evidence="2">Uncharacterized protein</fullName>
    </submittedName>
</protein>
<sequence length="134" mass="15942">MELEFQRSSKQSPFQSSKEKQKQSNHVSAQGQKNTPCNKSAIFAFKDQKIKFRFPLVDEKISDFKLLQQETLDVHPQIKHAQKQKQHSNKSIKMEEENKENVNEILLESPFYEVNKIDTFQQFNQNYQEKLHEQ</sequence>
<feature type="region of interest" description="Disordered" evidence="1">
    <location>
        <begin position="1"/>
        <end position="35"/>
    </location>
</feature>
<dbReference type="OrthoDB" id="309787at2759"/>
<dbReference type="EMBL" id="CAJJDP010000011">
    <property type="protein sequence ID" value="CAD8141186.1"/>
    <property type="molecule type" value="Genomic_DNA"/>
</dbReference>
<accession>A0A8S1SP52</accession>
<evidence type="ECO:0000313" key="3">
    <source>
        <dbReference type="Proteomes" id="UP000683925"/>
    </source>
</evidence>